<feature type="compositionally biased region" description="Basic and acidic residues" evidence="13">
    <location>
        <begin position="1373"/>
        <end position="1382"/>
    </location>
</feature>
<dbReference type="EMBL" id="BKCP01008959">
    <property type="protein sequence ID" value="GER50014.1"/>
    <property type="molecule type" value="Genomic_DNA"/>
</dbReference>
<evidence type="ECO:0000313" key="19">
    <source>
        <dbReference type="Proteomes" id="UP000325081"/>
    </source>
</evidence>
<evidence type="ECO:0000256" key="13">
    <source>
        <dbReference type="SAM" id="MobiDB-lite"/>
    </source>
</evidence>
<dbReference type="Pfam" id="PF07995">
    <property type="entry name" value="GSDH"/>
    <property type="match status" value="1"/>
</dbReference>
<feature type="region of interest" description="Disordered" evidence="13">
    <location>
        <begin position="1255"/>
        <end position="1293"/>
    </location>
</feature>
<dbReference type="InterPro" id="IPR012938">
    <property type="entry name" value="Glc/Sorbosone_DH"/>
</dbReference>
<feature type="region of interest" description="Disordered" evidence="13">
    <location>
        <begin position="832"/>
        <end position="876"/>
    </location>
</feature>
<evidence type="ECO:0000313" key="18">
    <source>
        <dbReference type="EMBL" id="GER50014.1"/>
    </source>
</evidence>
<feature type="compositionally biased region" description="Acidic residues" evidence="13">
    <location>
        <begin position="859"/>
        <end position="869"/>
    </location>
</feature>
<feature type="domain" description="WHIM1" evidence="17">
    <location>
        <begin position="1000"/>
        <end position="1028"/>
    </location>
</feature>
<feature type="compositionally biased region" description="Acidic residues" evidence="13">
    <location>
        <begin position="1452"/>
        <end position="1462"/>
    </location>
</feature>
<evidence type="ECO:0000259" key="17">
    <source>
        <dbReference type="Pfam" id="PF15612"/>
    </source>
</evidence>
<keyword evidence="8" id="KW-0472">Membrane</keyword>
<keyword evidence="7" id="KW-0560">Oxidoreductase</keyword>
<comment type="caution">
    <text evidence="18">The sequence shown here is derived from an EMBL/GenBank/DDBJ whole genome shotgun (WGS) entry which is preliminary data.</text>
</comment>
<feature type="region of interest" description="Disordered" evidence="13">
    <location>
        <begin position="1307"/>
        <end position="1537"/>
    </location>
</feature>
<gene>
    <name evidence="18" type="ORF">STAS_27295</name>
</gene>
<evidence type="ECO:0000259" key="15">
    <source>
        <dbReference type="Pfam" id="PF02791"/>
    </source>
</evidence>
<keyword evidence="5 14" id="KW-0732">Signal</keyword>
<comment type="subcellular location">
    <subcellularLocation>
        <location evidence="3">Cell membrane</location>
        <topology evidence="3">Lipid-anchor</topology>
    </subcellularLocation>
    <subcellularLocation>
        <location evidence="2">Nucleus</location>
    </subcellularLocation>
</comment>
<dbReference type="GO" id="GO:0016491">
    <property type="term" value="F:oxidoreductase activity"/>
    <property type="evidence" value="ECO:0007669"/>
    <property type="project" value="UniProtKB-KW"/>
</dbReference>
<evidence type="ECO:0000256" key="7">
    <source>
        <dbReference type="ARBA" id="ARBA00023002"/>
    </source>
</evidence>
<reference evidence="19" key="1">
    <citation type="journal article" date="2019" name="Curr. Biol.">
        <title>Genome Sequence of Striga asiatica Provides Insight into the Evolution of Plant Parasitism.</title>
        <authorList>
            <person name="Yoshida S."/>
            <person name="Kim S."/>
            <person name="Wafula E.K."/>
            <person name="Tanskanen J."/>
            <person name="Kim Y.M."/>
            <person name="Honaas L."/>
            <person name="Yang Z."/>
            <person name="Spallek T."/>
            <person name="Conn C.E."/>
            <person name="Ichihashi Y."/>
            <person name="Cheong K."/>
            <person name="Cui S."/>
            <person name="Der J.P."/>
            <person name="Gundlach H."/>
            <person name="Jiao Y."/>
            <person name="Hori C."/>
            <person name="Ishida J.K."/>
            <person name="Kasahara H."/>
            <person name="Kiba T."/>
            <person name="Kim M.S."/>
            <person name="Koo N."/>
            <person name="Laohavisit A."/>
            <person name="Lee Y.H."/>
            <person name="Lumba S."/>
            <person name="McCourt P."/>
            <person name="Mortimer J.C."/>
            <person name="Mutuku J.M."/>
            <person name="Nomura T."/>
            <person name="Sasaki-Sekimoto Y."/>
            <person name="Seto Y."/>
            <person name="Wang Y."/>
            <person name="Wakatake T."/>
            <person name="Sakakibara H."/>
            <person name="Demura T."/>
            <person name="Yamaguchi S."/>
            <person name="Yoneyama K."/>
            <person name="Manabe R.I."/>
            <person name="Nelson D.C."/>
            <person name="Schulman A.H."/>
            <person name="Timko M.P."/>
            <person name="dePamphilis C.W."/>
            <person name="Choi D."/>
            <person name="Shirasu K."/>
        </authorList>
    </citation>
    <scope>NUCLEOTIDE SEQUENCE [LARGE SCALE GENOMIC DNA]</scope>
    <source>
        <strain evidence="19">cv. UVA1</strain>
    </source>
</reference>
<feature type="compositionally biased region" description="Acidic residues" evidence="13">
    <location>
        <begin position="1428"/>
        <end position="1438"/>
    </location>
</feature>
<evidence type="ECO:0000256" key="2">
    <source>
        <dbReference type="ARBA" id="ARBA00004123"/>
    </source>
</evidence>
<protein>
    <submittedName>
        <fullName evidence="18">HIPL1 protein</fullName>
    </submittedName>
</protein>
<evidence type="ECO:0000256" key="14">
    <source>
        <dbReference type="SAM" id="SignalP"/>
    </source>
</evidence>
<dbReference type="Gene3D" id="2.120.10.30">
    <property type="entry name" value="TolB, C-terminal domain"/>
    <property type="match status" value="1"/>
</dbReference>
<dbReference type="PANTHER" id="PTHR19328">
    <property type="entry name" value="HEDGEHOG-INTERACTING PROTEIN"/>
    <property type="match status" value="1"/>
</dbReference>
<dbReference type="Proteomes" id="UP000325081">
    <property type="component" value="Unassembled WGS sequence"/>
</dbReference>
<keyword evidence="10" id="KW-0539">Nucleus</keyword>
<dbReference type="GO" id="GO:0005634">
    <property type="term" value="C:nucleus"/>
    <property type="evidence" value="ECO:0007669"/>
    <property type="project" value="UniProtKB-SubCell"/>
</dbReference>
<dbReference type="FunFam" id="2.120.10.30:FF:000067">
    <property type="entry name" value="HHIP-like 1"/>
    <property type="match status" value="1"/>
</dbReference>
<feature type="domain" description="DDT" evidence="15">
    <location>
        <begin position="907"/>
        <end position="952"/>
    </location>
</feature>
<keyword evidence="9" id="KW-0325">Glycoprotein</keyword>
<feature type="signal peptide" evidence="14">
    <location>
        <begin position="1"/>
        <end position="24"/>
    </location>
</feature>
<feature type="compositionally biased region" description="Basic and acidic residues" evidence="13">
    <location>
        <begin position="835"/>
        <end position="844"/>
    </location>
</feature>
<organism evidence="18 19">
    <name type="scientific">Striga asiatica</name>
    <name type="common">Asiatic witchweed</name>
    <name type="synonym">Buchnera asiatica</name>
    <dbReference type="NCBI Taxonomy" id="4170"/>
    <lineage>
        <taxon>Eukaryota</taxon>
        <taxon>Viridiplantae</taxon>
        <taxon>Streptophyta</taxon>
        <taxon>Embryophyta</taxon>
        <taxon>Tracheophyta</taxon>
        <taxon>Spermatophyta</taxon>
        <taxon>Magnoliopsida</taxon>
        <taxon>eudicotyledons</taxon>
        <taxon>Gunneridae</taxon>
        <taxon>Pentapetalae</taxon>
        <taxon>asterids</taxon>
        <taxon>lamiids</taxon>
        <taxon>Lamiales</taxon>
        <taxon>Orobanchaceae</taxon>
        <taxon>Buchnereae</taxon>
        <taxon>Striga</taxon>
    </lineage>
</organism>
<feature type="compositionally biased region" description="Basic and acidic residues" evidence="13">
    <location>
        <begin position="1439"/>
        <end position="1451"/>
    </location>
</feature>
<evidence type="ECO:0000256" key="1">
    <source>
        <dbReference type="ARBA" id="ARBA00001931"/>
    </source>
</evidence>
<dbReference type="InterPro" id="IPR011042">
    <property type="entry name" value="6-blade_b-propeller_TolB-like"/>
</dbReference>
<comment type="similarity">
    <text evidence="12">Belongs to the PQQ oxidoreductase GdhB family.</text>
</comment>
<dbReference type="PANTHER" id="PTHR19328:SF13">
    <property type="entry name" value="HIPL1 PROTEIN"/>
    <property type="match status" value="1"/>
</dbReference>
<dbReference type="OrthoDB" id="10266706at2759"/>
<sequence>MRGNHFVWIIHCLILLQFLDSCFPLPLCTDSTAPFTPRSPLQFCPYNGSVCCNNSDDFHLRNQFLSMNISDPNCASLVRSILCSRCDQFSADLFRVDSVPRQLPVLCNSSNPTNSNSFCSQIWNTCHNISISNSPFAPTLRTHASSNSSTLSDTWRTQDEFCAAFGGSPNATSPCFSGSPISLNNNNTNNPTPPGGLCLEKIGNGSYLNMVGHADGSNRAFFSNQQGKIWLATIPETGSGGVLGIDESNPFLDLSDEVHFDTQFGMMGIALHPRFVENGRFFVSFNCDKAKWPGCAGRCACNSDVGCDPASLGPDNGAQPCQYQSVVAEYTVNGSSSSRPASATSANPLEVRRIFTMGLPFTAHHGGQILFGPEDGYMYFMMGDGGGVGDPYNFAQNKRSLLGKIMRFDVDNLPSDTEAGLWGNYSIPNDNPYTIDKDLQREIWALGLRNPWRCSFDSARPSYFICADTGQDVYEEVDLITKNGNYGWRAFEGPYHYTPPQTPGGNTSITSIRPIFPVMGYNHSEVNSNEGSASITGGYFYRSMADPCMHGRYLFADLYAGAIWAGTESPINSGRFNSTQISFNCAHDSPIRCTFTPGSTLPSLSYIFSFGEDNNRDVYLLTNNGVYRIVRPSRCNYTCSSENASIFSQVPIAKTPISPQTSLWFVSPFLLPFPPSTIFSLYEQWDLKISPHSKTHFCIFKNLLPFIIPLFFAAGDSGVLQMQTLDPSCNPNVDPPAPDPSAMAESSSPIHSQNDNPTHDDQTHVETNAQNESSKENSVKNRTSVGKGNDGSSVVVRRERPSRACTQRAAARLQAAAEAEAAMEAERKRKKARKEKVAARVSKEEYEEEDSFGSGDEGANGEENGEEGESPSSSRVQCGKIITQLVGEVETGQLPRWNIRNMWQLASIFNFLNVFRPLLNIKVEFSAEEFETALLNPNNTLGDVHMPLLKAIPPVTRMALGHNTWITVLCRKLRDWWHWVAEGDLPIVASHGTEIDAYNALDPSVRVVILKALCDIRVEQEDIRNYIDGSVKHGVHLSAFRKERIGGDSHGISYWYENDPIIGHRLYREIRKVEVKRGKGKTVPQIPHSSYQWEAVATNLDEFLNVSEKLFSSKNRTEVAVGKKLKNDMLPEIEKVHKRKEKLLRKQHRQALMLDNTMNMDGLAAGRSLRDRKPVTYTFDDFDRSINEAIKVTKKKQLSPELSEKRDFHVKIESSTNGSRWAGGPSNYYRQDSFTAVSPNSLDEDDYYDDQKTEAETEALDRSNRRRQKPQRYSLDDFISDNEPPHDFDSDDDIVGEVVYDDEYLKNRKKRQKTTSTSDSEDEYRFEEENHEDEYKAEEDEEDEDDEEDSLNTGDDSESDNPRKFKPVKGRTRRETKLRSVDDLQSGLRRSKRSNRNRINYRQYEMSESENEFIVKPGKSDDGFADGNFDESDDDDDNESSRDFEENVDNVKDEDDDDEDMHENEPAREARIENLDLKKMDNVREDEEESNNSKDEGEDCDGEVGKRRFLDLNELAPGSGFDDGPTSTRGGDDDDEV</sequence>
<keyword evidence="4" id="KW-1003">Cell membrane</keyword>
<keyword evidence="11" id="KW-0449">Lipoprotein</keyword>
<evidence type="ECO:0000256" key="6">
    <source>
        <dbReference type="ARBA" id="ARBA00022891"/>
    </source>
</evidence>
<dbReference type="InterPro" id="IPR011041">
    <property type="entry name" value="Quinoprot_gluc/sorb_DH_b-prop"/>
</dbReference>
<feature type="domain" description="Glucose/Sorbosone dehydrogenase" evidence="16">
    <location>
        <begin position="245"/>
        <end position="559"/>
    </location>
</feature>
<evidence type="ECO:0000256" key="9">
    <source>
        <dbReference type="ARBA" id="ARBA00023180"/>
    </source>
</evidence>
<dbReference type="InterPro" id="IPR028942">
    <property type="entry name" value="WHIM1_dom"/>
</dbReference>
<feature type="region of interest" description="Disordered" evidence="13">
    <location>
        <begin position="726"/>
        <end position="809"/>
    </location>
</feature>
<proteinExistence type="inferred from homology"/>
<dbReference type="Pfam" id="PF02791">
    <property type="entry name" value="DDT"/>
    <property type="match status" value="1"/>
</dbReference>
<evidence type="ECO:0000256" key="8">
    <source>
        <dbReference type="ARBA" id="ARBA00023136"/>
    </source>
</evidence>
<evidence type="ECO:0000256" key="4">
    <source>
        <dbReference type="ARBA" id="ARBA00022475"/>
    </source>
</evidence>
<keyword evidence="19" id="KW-1185">Reference proteome</keyword>
<comment type="cofactor">
    <cofactor evidence="1">
        <name>pyrroloquinoline quinone</name>
        <dbReference type="ChEBI" id="CHEBI:58442"/>
    </cofactor>
</comment>
<evidence type="ECO:0000256" key="12">
    <source>
        <dbReference type="ARBA" id="ARBA00061483"/>
    </source>
</evidence>
<feature type="compositionally biased region" description="Acidic residues" evidence="13">
    <location>
        <begin position="1319"/>
        <end position="1359"/>
    </location>
</feature>
<feature type="chain" id="PRO_5022804915" evidence="14">
    <location>
        <begin position="25"/>
        <end position="1537"/>
    </location>
</feature>
<dbReference type="SUPFAM" id="SSF50952">
    <property type="entry name" value="Soluble quinoprotein glucose dehydrogenase"/>
    <property type="match status" value="1"/>
</dbReference>
<evidence type="ECO:0000256" key="3">
    <source>
        <dbReference type="ARBA" id="ARBA00004193"/>
    </source>
</evidence>
<feature type="compositionally biased region" description="Acidic residues" evidence="13">
    <location>
        <begin position="1484"/>
        <end position="1502"/>
    </location>
</feature>
<name>A0A5A7R0V3_STRAF</name>
<dbReference type="InterPro" id="IPR018501">
    <property type="entry name" value="DDT_dom"/>
</dbReference>
<evidence type="ECO:0000256" key="10">
    <source>
        <dbReference type="ARBA" id="ARBA00023242"/>
    </source>
</evidence>
<keyword evidence="6" id="KW-0634">PQQ</keyword>
<evidence type="ECO:0000256" key="11">
    <source>
        <dbReference type="ARBA" id="ARBA00023288"/>
    </source>
</evidence>
<evidence type="ECO:0000259" key="16">
    <source>
        <dbReference type="Pfam" id="PF07995"/>
    </source>
</evidence>
<feature type="compositionally biased region" description="Basic and acidic residues" evidence="13">
    <location>
        <begin position="1463"/>
        <end position="1483"/>
    </location>
</feature>
<feature type="compositionally biased region" description="Polar residues" evidence="13">
    <location>
        <begin position="744"/>
        <end position="756"/>
    </location>
</feature>
<dbReference type="Pfam" id="PF15612">
    <property type="entry name" value="WHIM1"/>
    <property type="match status" value="1"/>
</dbReference>
<accession>A0A5A7R0V3</accession>
<evidence type="ECO:0000256" key="5">
    <source>
        <dbReference type="ARBA" id="ARBA00022729"/>
    </source>
</evidence>
<dbReference type="GO" id="GO:0005886">
    <property type="term" value="C:plasma membrane"/>
    <property type="evidence" value="ECO:0007669"/>
    <property type="project" value="UniProtKB-SubCell"/>
</dbReference>